<evidence type="ECO:0000313" key="2">
    <source>
        <dbReference type="EMBL" id="ACN27561.1"/>
    </source>
</evidence>
<name>C0P3J5_MAIZE</name>
<reference evidence="2" key="1">
    <citation type="journal article" date="2009" name="PLoS Genet.">
        <title>Sequencing, mapping, and analysis of 27,455 maize full-length cDNAs.</title>
        <authorList>
            <person name="Soderlund C."/>
            <person name="Descour A."/>
            <person name="Kudrna D."/>
            <person name="Bomhoff M."/>
            <person name="Boyd L."/>
            <person name="Currie J."/>
            <person name="Angelova A."/>
            <person name="Collura K."/>
            <person name="Wissotski M."/>
            <person name="Ashley E."/>
            <person name="Morrow D."/>
            <person name="Fernandes J."/>
            <person name="Walbot V."/>
            <person name="Yu Y."/>
        </authorList>
    </citation>
    <scope>NUCLEOTIDE SEQUENCE</scope>
    <source>
        <strain evidence="2">B73</strain>
    </source>
</reference>
<proteinExistence type="evidence at transcript level"/>
<dbReference type="HOGENOM" id="CLU_1443038_0_0_1"/>
<accession>C0P3J5</accession>
<evidence type="ECO:0000256" key="1">
    <source>
        <dbReference type="SAM" id="MobiDB-lite"/>
    </source>
</evidence>
<dbReference type="AlphaFoldDB" id="C0P3J5"/>
<dbReference type="EMBL" id="BT062864">
    <property type="protein sequence ID" value="ACN27561.1"/>
    <property type="molecule type" value="mRNA"/>
</dbReference>
<sequence>MDSSGSASSYKLQLALAALVGASAAASAAYYLHCRAVAQVARSASTSRRRPRAPASAASGGGGGGVKLPPPRRAAVGSASLPDLSAFYDVGSRGGGGLAAGGYLVEEEEDDDADGVVGPHVNGGALDPAEFLQIPQGLPRLHVGPDGMFLFPIYGHVRVCAVGVGAEYCSVRWIGLGKACSERGGLYR</sequence>
<feature type="region of interest" description="Disordered" evidence="1">
    <location>
        <begin position="43"/>
        <end position="72"/>
    </location>
</feature>
<dbReference type="ExpressionAtlas" id="C0P3J5">
    <property type="expression patterns" value="baseline and differential"/>
</dbReference>
<protein>
    <submittedName>
        <fullName evidence="2">Uncharacterized protein</fullName>
    </submittedName>
</protein>
<organism evidence="2">
    <name type="scientific">Zea mays</name>
    <name type="common">Maize</name>
    <dbReference type="NCBI Taxonomy" id="4577"/>
    <lineage>
        <taxon>Eukaryota</taxon>
        <taxon>Viridiplantae</taxon>
        <taxon>Streptophyta</taxon>
        <taxon>Embryophyta</taxon>
        <taxon>Tracheophyta</taxon>
        <taxon>Spermatophyta</taxon>
        <taxon>Magnoliopsida</taxon>
        <taxon>Liliopsida</taxon>
        <taxon>Poales</taxon>
        <taxon>Poaceae</taxon>
        <taxon>PACMAD clade</taxon>
        <taxon>Panicoideae</taxon>
        <taxon>Andropogonodae</taxon>
        <taxon>Andropogoneae</taxon>
        <taxon>Tripsacinae</taxon>
        <taxon>Zea</taxon>
    </lineage>
</organism>